<protein>
    <submittedName>
        <fullName evidence="2">Uncharacterized protein</fullName>
    </submittedName>
</protein>
<evidence type="ECO:0000313" key="3">
    <source>
        <dbReference type="Proteomes" id="UP000078200"/>
    </source>
</evidence>
<feature type="region of interest" description="Disordered" evidence="1">
    <location>
        <begin position="74"/>
        <end position="125"/>
    </location>
</feature>
<dbReference type="VEuPathDB" id="VectorBase:GAUT034483"/>
<dbReference type="AlphaFoldDB" id="A0A1A9VE96"/>
<dbReference type="EnsemblMetazoa" id="GAUT034483-RA">
    <property type="protein sequence ID" value="GAUT034483-PA"/>
    <property type="gene ID" value="GAUT034483"/>
</dbReference>
<sequence>MVLDARILFLSHINAECDKAGRVHERSVWSGVKVTCAAIIELRRAERFRNRLKTMISDRRYELRCPFATASTFADKLEAPKPPDNNQPTSNTFPPKSPTTSSTTRTTTATTATTTTTTKKYNNKP</sequence>
<evidence type="ECO:0000313" key="2">
    <source>
        <dbReference type="EnsemblMetazoa" id="GAUT034483-PA"/>
    </source>
</evidence>
<evidence type="ECO:0000256" key="1">
    <source>
        <dbReference type="SAM" id="MobiDB-lite"/>
    </source>
</evidence>
<proteinExistence type="predicted"/>
<organism evidence="2 3">
    <name type="scientific">Glossina austeni</name>
    <name type="common">Savannah tsetse fly</name>
    <dbReference type="NCBI Taxonomy" id="7395"/>
    <lineage>
        <taxon>Eukaryota</taxon>
        <taxon>Metazoa</taxon>
        <taxon>Ecdysozoa</taxon>
        <taxon>Arthropoda</taxon>
        <taxon>Hexapoda</taxon>
        <taxon>Insecta</taxon>
        <taxon>Pterygota</taxon>
        <taxon>Neoptera</taxon>
        <taxon>Endopterygota</taxon>
        <taxon>Diptera</taxon>
        <taxon>Brachycera</taxon>
        <taxon>Muscomorpha</taxon>
        <taxon>Hippoboscoidea</taxon>
        <taxon>Glossinidae</taxon>
        <taxon>Glossina</taxon>
    </lineage>
</organism>
<dbReference type="Proteomes" id="UP000078200">
    <property type="component" value="Unassembled WGS sequence"/>
</dbReference>
<accession>A0A1A9VE96</accession>
<keyword evidence="3" id="KW-1185">Reference proteome</keyword>
<reference evidence="2" key="1">
    <citation type="submission" date="2020-05" db="UniProtKB">
        <authorList>
            <consortium name="EnsemblMetazoa"/>
        </authorList>
    </citation>
    <scope>IDENTIFICATION</scope>
    <source>
        <strain evidence="2">TTRI</strain>
    </source>
</reference>
<name>A0A1A9VE96_GLOAU</name>
<feature type="compositionally biased region" description="Low complexity" evidence="1">
    <location>
        <begin position="88"/>
        <end position="118"/>
    </location>
</feature>